<gene>
    <name evidence="1" type="ORF">ECPE_LOCUS18179</name>
</gene>
<reference evidence="3" key="1">
    <citation type="submission" date="2016-06" db="UniProtKB">
        <authorList>
            <consortium name="WormBaseParasite"/>
        </authorList>
    </citation>
    <scope>IDENTIFICATION</scope>
</reference>
<keyword evidence="2" id="KW-1185">Reference proteome</keyword>
<sequence length="69" mass="7482">MEEFEKTERCEVFRLGDVGLYEQYLVVGANQVGADKNSSADLVSRQGVGTYPGLSCDGHQSLEDILGTV</sequence>
<evidence type="ECO:0000313" key="1">
    <source>
        <dbReference type="EMBL" id="VDP95748.1"/>
    </source>
</evidence>
<dbReference type="EMBL" id="UZAN01075413">
    <property type="protein sequence ID" value="VDP95748.1"/>
    <property type="molecule type" value="Genomic_DNA"/>
</dbReference>
<protein>
    <submittedName>
        <fullName evidence="3">Glutaredoxin domain-containing protein</fullName>
    </submittedName>
</protein>
<name>A0A183BG44_9TREM</name>
<evidence type="ECO:0000313" key="3">
    <source>
        <dbReference type="WBParaSite" id="ECPE_0001822901-mRNA-1"/>
    </source>
</evidence>
<reference evidence="1 2" key="2">
    <citation type="submission" date="2018-11" db="EMBL/GenBank/DDBJ databases">
        <authorList>
            <consortium name="Pathogen Informatics"/>
        </authorList>
    </citation>
    <scope>NUCLEOTIDE SEQUENCE [LARGE SCALE GENOMIC DNA]</scope>
    <source>
        <strain evidence="1 2">Egypt</strain>
    </source>
</reference>
<dbReference type="WBParaSite" id="ECPE_0001822901-mRNA-1">
    <property type="protein sequence ID" value="ECPE_0001822901-mRNA-1"/>
    <property type="gene ID" value="ECPE_0001822901"/>
</dbReference>
<evidence type="ECO:0000313" key="2">
    <source>
        <dbReference type="Proteomes" id="UP000272942"/>
    </source>
</evidence>
<dbReference type="Proteomes" id="UP000272942">
    <property type="component" value="Unassembled WGS sequence"/>
</dbReference>
<proteinExistence type="predicted"/>
<organism evidence="3">
    <name type="scientific">Echinostoma caproni</name>
    <dbReference type="NCBI Taxonomy" id="27848"/>
    <lineage>
        <taxon>Eukaryota</taxon>
        <taxon>Metazoa</taxon>
        <taxon>Spiralia</taxon>
        <taxon>Lophotrochozoa</taxon>
        <taxon>Platyhelminthes</taxon>
        <taxon>Trematoda</taxon>
        <taxon>Digenea</taxon>
        <taxon>Plagiorchiida</taxon>
        <taxon>Echinostomata</taxon>
        <taxon>Echinostomatoidea</taxon>
        <taxon>Echinostomatidae</taxon>
        <taxon>Echinostoma</taxon>
    </lineage>
</organism>
<dbReference type="AlphaFoldDB" id="A0A183BG44"/>
<accession>A0A183BG44</accession>